<evidence type="ECO:0000259" key="1">
    <source>
        <dbReference type="Pfam" id="PF13966"/>
    </source>
</evidence>
<dbReference type="InterPro" id="IPR026960">
    <property type="entry name" value="RVT-Znf"/>
</dbReference>
<name>A0AAV2GNG9_9ROSI</name>
<proteinExistence type="predicted"/>
<evidence type="ECO:0000313" key="3">
    <source>
        <dbReference type="Proteomes" id="UP001497516"/>
    </source>
</evidence>
<sequence>MKKLWVQVLKGKYLNHKDGMIVSMKKSNPSSLWKAVLRAMPMMKQATAWSISDGASTGFWTHPWIDHDIILADFLKQDINDQEMNSAVADWVTKEGEWDWSRLNSLLHDKIMSLIAGSDTLIPSSGEDKRIWGIEQDGKLCLKSAYNLDSDFLGRDEDSIWKGIWKWKGPSKIKHFLWLETHNRLMTNKERSKRGLTTNISCPHCNNPEETMEHTLRSCKKIKGVWNRFKASITDQEPNHDFKT</sequence>
<keyword evidence="3" id="KW-1185">Reference proteome</keyword>
<accession>A0AAV2GNG9</accession>
<gene>
    <name evidence="2" type="ORF">LTRI10_LOCUS51599</name>
</gene>
<dbReference type="EMBL" id="OZ034822">
    <property type="protein sequence ID" value="CAL1412293.1"/>
    <property type="molecule type" value="Genomic_DNA"/>
</dbReference>
<reference evidence="2 3" key="1">
    <citation type="submission" date="2024-04" db="EMBL/GenBank/DDBJ databases">
        <authorList>
            <person name="Fracassetti M."/>
        </authorList>
    </citation>
    <scope>NUCLEOTIDE SEQUENCE [LARGE SCALE GENOMIC DNA]</scope>
</reference>
<evidence type="ECO:0000313" key="2">
    <source>
        <dbReference type="EMBL" id="CAL1412293.1"/>
    </source>
</evidence>
<dbReference type="Pfam" id="PF13966">
    <property type="entry name" value="zf-RVT"/>
    <property type="match status" value="1"/>
</dbReference>
<protein>
    <recommendedName>
        <fullName evidence="1">Reverse transcriptase zinc-binding domain-containing protein</fullName>
    </recommendedName>
</protein>
<organism evidence="2 3">
    <name type="scientific">Linum trigynum</name>
    <dbReference type="NCBI Taxonomy" id="586398"/>
    <lineage>
        <taxon>Eukaryota</taxon>
        <taxon>Viridiplantae</taxon>
        <taxon>Streptophyta</taxon>
        <taxon>Embryophyta</taxon>
        <taxon>Tracheophyta</taxon>
        <taxon>Spermatophyta</taxon>
        <taxon>Magnoliopsida</taxon>
        <taxon>eudicotyledons</taxon>
        <taxon>Gunneridae</taxon>
        <taxon>Pentapetalae</taxon>
        <taxon>rosids</taxon>
        <taxon>fabids</taxon>
        <taxon>Malpighiales</taxon>
        <taxon>Linaceae</taxon>
        <taxon>Linum</taxon>
    </lineage>
</organism>
<dbReference type="PANTHER" id="PTHR36617:SF16">
    <property type="entry name" value="OS04G0516500 PROTEIN"/>
    <property type="match status" value="1"/>
</dbReference>
<dbReference type="Proteomes" id="UP001497516">
    <property type="component" value="Chromosome 9"/>
</dbReference>
<feature type="domain" description="Reverse transcriptase zinc-binding" evidence="1">
    <location>
        <begin position="143"/>
        <end position="226"/>
    </location>
</feature>
<dbReference type="PANTHER" id="PTHR36617">
    <property type="entry name" value="PROTEIN, PUTATIVE-RELATED"/>
    <property type="match status" value="1"/>
</dbReference>
<dbReference type="AlphaFoldDB" id="A0AAV2GNG9"/>